<reference evidence="3" key="1">
    <citation type="journal article" date="2019" name="Int. J. Syst. Evol. Microbiol.">
        <title>The Global Catalogue of Microorganisms (GCM) 10K type strain sequencing project: providing services to taxonomists for standard genome sequencing and annotation.</title>
        <authorList>
            <consortium name="The Broad Institute Genomics Platform"/>
            <consortium name="The Broad Institute Genome Sequencing Center for Infectious Disease"/>
            <person name="Wu L."/>
            <person name="Ma J."/>
        </authorList>
    </citation>
    <scope>NUCLEOTIDE SEQUENCE [LARGE SCALE GENOMIC DNA]</scope>
    <source>
        <strain evidence="3">CECT 8979</strain>
    </source>
</reference>
<protein>
    <submittedName>
        <fullName evidence="2">Glycerophosphodiester phosphodiesterase family protein</fullName>
    </submittedName>
</protein>
<dbReference type="InterPro" id="IPR017946">
    <property type="entry name" value="PLC-like_Pdiesterase_TIM-brl"/>
</dbReference>
<accession>A0ABV8AH80</accession>
<feature type="domain" description="GP-PDE" evidence="1">
    <location>
        <begin position="9"/>
        <end position="273"/>
    </location>
</feature>
<dbReference type="PROSITE" id="PS51704">
    <property type="entry name" value="GP_PDE"/>
    <property type="match status" value="1"/>
</dbReference>
<dbReference type="SUPFAM" id="SSF51695">
    <property type="entry name" value="PLC-like phosphodiesterases"/>
    <property type="match status" value="1"/>
</dbReference>
<dbReference type="RefSeq" id="WP_386098837.1">
    <property type="nucleotide sequence ID" value="NZ_JBHSAT010000004.1"/>
</dbReference>
<dbReference type="InterPro" id="IPR030395">
    <property type="entry name" value="GP_PDE_dom"/>
</dbReference>
<evidence type="ECO:0000313" key="2">
    <source>
        <dbReference type="EMBL" id="MFC3877132.1"/>
    </source>
</evidence>
<comment type="caution">
    <text evidence="2">The sequence shown here is derived from an EMBL/GenBank/DDBJ whole genome shotgun (WGS) entry which is preliminary data.</text>
</comment>
<dbReference type="Pfam" id="PF03009">
    <property type="entry name" value="GDPD"/>
    <property type="match status" value="1"/>
</dbReference>
<sequence length="275" mass="31589">MSCQTQIHIDIQGHRGWRGKYPENSMIGFQKAMELGVTTLELDIGVTKDREIIISHEPFMSRKICLNPHGEEIPEEMDMVYNLFQMSHDSIKQFDCGTKFHPDFPKQEKVDVYKPLLSELMTFILKENASVKLNVEIKSKQGYYGIYTPHPKDYVALVLEEIESYNFQNRVTLQSFDINILEEINKQAPKLQIALLVDDNEKIQAKLKALSFLPSIISPYYELLTASNVTSLQSSGFKVIPWTVNSDEAIQIMIDFQVDGIISDHPEKVFQAIRE</sequence>
<keyword evidence="3" id="KW-1185">Reference proteome</keyword>
<dbReference type="Proteomes" id="UP001595812">
    <property type="component" value="Unassembled WGS sequence"/>
</dbReference>
<gene>
    <name evidence="2" type="ORF">ACFOSX_07785</name>
</gene>
<dbReference type="PANTHER" id="PTHR46211">
    <property type="entry name" value="GLYCEROPHOSPHORYL DIESTER PHOSPHODIESTERASE"/>
    <property type="match status" value="1"/>
</dbReference>
<dbReference type="EMBL" id="JBHSAT010000004">
    <property type="protein sequence ID" value="MFC3877132.1"/>
    <property type="molecule type" value="Genomic_DNA"/>
</dbReference>
<evidence type="ECO:0000259" key="1">
    <source>
        <dbReference type="PROSITE" id="PS51704"/>
    </source>
</evidence>
<proteinExistence type="predicted"/>
<dbReference type="Gene3D" id="3.20.20.190">
    <property type="entry name" value="Phosphatidylinositol (PI) phosphodiesterase"/>
    <property type="match status" value="1"/>
</dbReference>
<evidence type="ECO:0000313" key="3">
    <source>
        <dbReference type="Proteomes" id="UP001595812"/>
    </source>
</evidence>
<organism evidence="2 3">
    <name type="scientific">Winogradskyella maritima</name>
    <dbReference type="NCBI Taxonomy" id="1517766"/>
    <lineage>
        <taxon>Bacteria</taxon>
        <taxon>Pseudomonadati</taxon>
        <taxon>Bacteroidota</taxon>
        <taxon>Flavobacteriia</taxon>
        <taxon>Flavobacteriales</taxon>
        <taxon>Flavobacteriaceae</taxon>
        <taxon>Winogradskyella</taxon>
    </lineage>
</organism>
<name>A0ABV8AH80_9FLAO</name>
<dbReference type="PANTHER" id="PTHR46211:SF14">
    <property type="entry name" value="GLYCEROPHOSPHODIESTER PHOSPHODIESTERASE"/>
    <property type="match status" value="1"/>
</dbReference>